<reference evidence="2" key="1">
    <citation type="submission" date="2023-02" db="EMBL/GenBank/DDBJ databases">
        <title>Identification and recombinant expression of a fungal hydrolase from Papiliotrema laurentii that hydrolyzes apple cutin and clears colloidal polyester polyurethane.</title>
        <authorList>
            <consortium name="DOE Joint Genome Institute"/>
            <person name="Roman V.A."/>
            <person name="Bojanowski C."/>
            <person name="Crable B.R."/>
            <person name="Wagner D.N."/>
            <person name="Hung C.S."/>
            <person name="Nadeau L.J."/>
            <person name="Schratz L."/>
            <person name="Haridas S."/>
            <person name="Pangilinan J."/>
            <person name="Lipzen A."/>
            <person name="Na H."/>
            <person name="Yan M."/>
            <person name="Ng V."/>
            <person name="Grigoriev I.V."/>
            <person name="Spatafora J.W."/>
            <person name="Barlow D."/>
            <person name="Biffinger J."/>
            <person name="Kelley-Loughnane N."/>
            <person name="Varaljay V.A."/>
            <person name="Crookes-Goodson W.J."/>
        </authorList>
    </citation>
    <scope>NUCLEOTIDE SEQUENCE</scope>
    <source>
        <strain evidence="2">5307AH</strain>
    </source>
</reference>
<proteinExistence type="predicted"/>
<feature type="compositionally biased region" description="Polar residues" evidence="1">
    <location>
        <begin position="754"/>
        <end position="767"/>
    </location>
</feature>
<feature type="compositionally biased region" description="Basic and acidic residues" evidence="1">
    <location>
        <begin position="463"/>
        <end position="496"/>
    </location>
</feature>
<feature type="compositionally biased region" description="Basic and acidic residues" evidence="1">
    <location>
        <begin position="87"/>
        <end position="106"/>
    </location>
</feature>
<feature type="compositionally biased region" description="Polar residues" evidence="1">
    <location>
        <begin position="526"/>
        <end position="537"/>
    </location>
</feature>
<feature type="compositionally biased region" description="Polar residues" evidence="1">
    <location>
        <begin position="680"/>
        <end position="692"/>
    </location>
</feature>
<dbReference type="EMBL" id="JAODAN010000003">
    <property type="protein sequence ID" value="KAK1925304.1"/>
    <property type="molecule type" value="Genomic_DNA"/>
</dbReference>
<comment type="caution">
    <text evidence="2">The sequence shown here is derived from an EMBL/GenBank/DDBJ whole genome shotgun (WGS) entry which is preliminary data.</text>
</comment>
<organism evidence="2 3">
    <name type="scientific">Papiliotrema laurentii</name>
    <name type="common">Cryptococcus laurentii</name>
    <dbReference type="NCBI Taxonomy" id="5418"/>
    <lineage>
        <taxon>Eukaryota</taxon>
        <taxon>Fungi</taxon>
        <taxon>Dikarya</taxon>
        <taxon>Basidiomycota</taxon>
        <taxon>Agaricomycotina</taxon>
        <taxon>Tremellomycetes</taxon>
        <taxon>Tremellales</taxon>
        <taxon>Rhynchogastremaceae</taxon>
        <taxon>Papiliotrema</taxon>
    </lineage>
</organism>
<evidence type="ECO:0000313" key="3">
    <source>
        <dbReference type="Proteomes" id="UP001182556"/>
    </source>
</evidence>
<feature type="compositionally biased region" description="Low complexity" evidence="1">
    <location>
        <begin position="53"/>
        <end position="63"/>
    </location>
</feature>
<feature type="compositionally biased region" description="Basic residues" evidence="1">
    <location>
        <begin position="146"/>
        <end position="156"/>
    </location>
</feature>
<feature type="compositionally biased region" description="Polar residues" evidence="1">
    <location>
        <begin position="801"/>
        <end position="823"/>
    </location>
</feature>
<feature type="compositionally biased region" description="Polar residues" evidence="1">
    <location>
        <begin position="301"/>
        <end position="319"/>
    </location>
</feature>
<dbReference type="AlphaFoldDB" id="A0AAD9FSA1"/>
<feature type="compositionally biased region" description="Pro residues" evidence="1">
    <location>
        <begin position="408"/>
        <end position="420"/>
    </location>
</feature>
<evidence type="ECO:0000256" key="1">
    <source>
        <dbReference type="SAM" id="MobiDB-lite"/>
    </source>
</evidence>
<feature type="compositionally biased region" description="Polar residues" evidence="1">
    <location>
        <begin position="597"/>
        <end position="619"/>
    </location>
</feature>
<feature type="compositionally biased region" description="Basic and acidic residues" evidence="1">
    <location>
        <begin position="431"/>
        <end position="443"/>
    </location>
</feature>
<protein>
    <submittedName>
        <fullName evidence="2">Uncharacterized protein</fullName>
    </submittedName>
</protein>
<feature type="region of interest" description="Disordered" evidence="1">
    <location>
        <begin position="259"/>
        <end position="864"/>
    </location>
</feature>
<feature type="compositionally biased region" description="Pro residues" evidence="1">
    <location>
        <begin position="502"/>
        <end position="516"/>
    </location>
</feature>
<feature type="compositionally biased region" description="Low complexity" evidence="1">
    <location>
        <begin position="724"/>
        <end position="738"/>
    </location>
</feature>
<keyword evidence="3" id="KW-1185">Reference proteome</keyword>
<feature type="compositionally biased region" description="Basic and acidic residues" evidence="1">
    <location>
        <begin position="259"/>
        <end position="271"/>
    </location>
</feature>
<sequence>MTATTRNAAGAGLPSQLFLHESPSGSSVSLNDDPTLMLPQPAFRRRPGGSNRSSVASSQDLSSLTGEELWSMDQEVVPDMSNPLTRAAERPLDTVRRMSSRVEHSPYRNGLPQDVIWPAAPPPADLYTPPVKSRSVTSMGSLRSVNKSKRLSRRSSRQISVDMHPIAPGKLTDGSLAGSTPASPKDGIMISSNNSSSTSLASHVIAPNKSSVTLASRPPSVYYSRDFLSSLAPREGGYAIAAQMGNGLGAVGTMSVEERRRSSVMSEDRPRSLARAPVSRSAGMGRWSLDGGEHYGRPYGTPSNATTSTSFGRATSQSDPSPPADDESARGSYLPEGAASPVGVGSAPASIDSVSPPPPIPSSVPVNPSPLSREATAHPSPVIEPPAALPPLASDAPTPVPTSTHLPPAAPAVPPVPVTQPPLNTKKSKKELKAAAKEAKAAEKAAALKISVQRAEQARQATLKREAEKAAAKKKKEDDKRREKEEKERRKAEKKASKQKPTPAPATQPAPAPAPAPIVTSALPPRNTSSSVQSNQLAQAPPPPRPQPVSSGPMARPPPVQTASSASVGKANGKARLGMFGTIKKRLASFGEPRPSSGPNGKTASTRGEQSFKAQNTVVKSEPPPMPTTPTKAAGPQTPAPSTPSGHVDAAEISTPQPLSELPPRTSSHTTPVAQAGSPLAQSHRTTSSNATPVLIRANSEQSPRPVESSPLYKTLSHEGRTGGSPTSSRRGGSIRGPRPMPRAAHSPERHRSASISNSIAEQQRALTSYPDHHNGEMTGAPGAVTPSASSESADERESSMFSHSVSKGSQHTDLASPFTSDGSEMDTKRSELGDLGDFEPEREGSNETIHPKAPPTLPAVSAH</sequence>
<name>A0AAD9FSA1_PAPLA</name>
<evidence type="ECO:0000313" key="2">
    <source>
        <dbReference type="EMBL" id="KAK1925304.1"/>
    </source>
</evidence>
<feature type="region of interest" description="Disordered" evidence="1">
    <location>
        <begin position="1"/>
        <end position="194"/>
    </location>
</feature>
<feature type="compositionally biased region" description="Low complexity" evidence="1">
    <location>
        <begin position="363"/>
        <end position="372"/>
    </location>
</feature>
<accession>A0AAD9FSA1</accession>
<gene>
    <name evidence="2" type="ORF">DB88DRAFT_188570</name>
</gene>
<dbReference type="Proteomes" id="UP001182556">
    <property type="component" value="Unassembled WGS sequence"/>
</dbReference>
<feature type="compositionally biased region" description="Polar residues" evidence="1">
    <location>
        <begin position="23"/>
        <end position="32"/>
    </location>
</feature>